<name>A0A1J5TXQ0_9ZZZZ</name>
<sequence>MLIPFGLKLSQMKILVTGAAGFIGYHVCQRLTLNDQAEVLGLDCLNDYYPVELKRARLAQIENRENFRFIQADFAAPDVFRSIYERFEPDYVVHLGAQAGVRYSEINPSAYVHSNLVGFANVLESVRQMPPKHTVFASSSSVYGADAQVPFREDSALGKPLSFYAATKQANEAMAFDYARNHGVFVTGLRFFTVYGPWGRPDMTPMLFAKAIQEGQTIKLFGQGHYRRDFTYIDDITEGVIRVLLYPPETRPTPPYRVFNLGHNNPIEMIEFVRELEAAMGRKALVELMPPQPTEMPATRAEISRVKAAVGYDPKVSLQEGVRRFVEWYRGYYA</sequence>
<dbReference type="Gene3D" id="3.40.50.720">
    <property type="entry name" value="NAD(P)-binding Rossmann-like Domain"/>
    <property type="match status" value="1"/>
</dbReference>
<keyword evidence="3" id="KW-0413">Isomerase</keyword>
<protein>
    <submittedName>
        <fullName evidence="3">UDP-glucose 4-epimerase</fullName>
        <ecNumber evidence="3">5.1.3.2</ecNumber>
    </submittedName>
</protein>
<reference evidence="3" key="1">
    <citation type="submission" date="2016-10" db="EMBL/GenBank/DDBJ databases">
        <title>Sequence of Gallionella enrichment culture.</title>
        <authorList>
            <person name="Poehlein A."/>
            <person name="Muehling M."/>
            <person name="Daniel R."/>
        </authorList>
    </citation>
    <scope>NUCLEOTIDE SEQUENCE</scope>
</reference>
<feature type="domain" description="NAD-dependent epimerase/dehydratase" evidence="2">
    <location>
        <begin position="14"/>
        <end position="262"/>
    </location>
</feature>
<evidence type="ECO:0000256" key="1">
    <source>
        <dbReference type="ARBA" id="ARBA00023027"/>
    </source>
</evidence>
<organism evidence="3">
    <name type="scientific">mine drainage metagenome</name>
    <dbReference type="NCBI Taxonomy" id="410659"/>
    <lineage>
        <taxon>unclassified sequences</taxon>
        <taxon>metagenomes</taxon>
        <taxon>ecological metagenomes</taxon>
    </lineage>
</organism>
<dbReference type="GO" id="GO:0003978">
    <property type="term" value="F:UDP-glucose 4-epimerase activity"/>
    <property type="evidence" value="ECO:0007669"/>
    <property type="project" value="UniProtKB-EC"/>
</dbReference>
<dbReference type="SUPFAM" id="SSF51735">
    <property type="entry name" value="NAD(P)-binding Rossmann-fold domains"/>
    <property type="match status" value="1"/>
</dbReference>
<dbReference type="PANTHER" id="PTHR43574">
    <property type="entry name" value="EPIMERASE-RELATED"/>
    <property type="match status" value="1"/>
</dbReference>
<comment type="caution">
    <text evidence="3">The sequence shown here is derived from an EMBL/GenBank/DDBJ whole genome shotgun (WGS) entry which is preliminary data.</text>
</comment>
<accession>A0A1J5TXQ0</accession>
<dbReference type="InterPro" id="IPR036291">
    <property type="entry name" value="NAD(P)-bd_dom_sf"/>
</dbReference>
<dbReference type="PRINTS" id="PR01713">
    <property type="entry name" value="NUCEPIMERASE"/>
</dbReference>
<dbReference type="EMBL" id="MLJW01000002">
    <property type="protein sequence ID" value="OIR18580.1"/>
    <property type="molecule type" value="Genomic_DNA"/>
</dbReference>
<dbReference type="Pfam" id="PF01370">
    <property type="entry name" value="Epimerase"/>
    <property type="match status" value="1"/>
</dbReference>
<dbReference type="AlphaFoldDB" id="A0A1J5TXQ0"/>
<keyword evidence="1" id="KW-0520">NAD</keyword>
<dbReference type="EC" id="5.1.3.2" evidence="3"/>
<evidence type="ECO:0000313" key="3">
    <source>
        <dbReference type="EMBL" id="OIR18580.1"/>
    </source>
</evidence>
<evidence type="ECO:0000259" key="2">
    <source>
        <dbReference type="Pfam" id="PF01370"/>
    </source>
</evidence>
<dbReference type="InterPro" id="IPR001509">
    <property type="entry name" value="Epimerase_deHydtase"/>
</dbReference>
<gene>
    <name evidence="3" type="ORF">GALL_09170</name>
</gene>
<proteinExistence type="predicted"/>